<feature type="region of interest" description="Disordered" evidence="1">
    <location>
        <begin position="171"/>
        <end position="203"/>
    </location>
</feature>
<accession>A0ABR1QL51</accession>
<sequence>MAPILRLAASVAALADDLNFALIDAAARPATGFDLAPVLMADVSNYTTPLALAGTSIRAPLDCNGQDTYLGQQIFTDGPFSLARCAAACTAQRAWEAEHYNKKPCRFFNTYMLFQVTIAEDIEDTFSLPVGQTCSLYSETWDTSFGTDQGQWRGGVQFYIGSSFVASFAPDPSSGECPATTATPEVTTTPTPTPTPSPSPSGLTTMTVTTTTTAIL</sequence>
<keyword evidence="3" id="KW-1185">Reference proteome</keyword>
<feature type="compositionally biased region" description="Low complexity" evidence="1">
    <location>
        <begin position="178"/>
        <end position="190"/>
    </location>
</feature>
<dbReference type="GeneID" id="92073212"/>
<dbReference type="RefSeq" id="XP_066702777.1">
    <property type="nucleotide sequence ID" value="XM_066840150.1"/>
</dbReference>
<evidence type="ECO:0000313" key="2">
    <source>
        <dbReference type="EMBL" id="KAK7959074.1"/>
    </source>
</evidence>
<evidence type="ECO:0000256" key="1">
    <source>
        <dbReference type="SAM" id="MobiDB-lite"/>
    </source>
</evidence>
<dbReference type="PANTHER" id="PTHR36578">
    <property type="entry name" value="CHROMOSOME 15, WHOLE GENOME SHOTGUN SEQUENCE"/>
    <property type="match status" value="1"/>
</dbReference>
<gene>
    <name evidence="2" type="ORF">PG986_003928</name>
</gene>
<comment type="caution">
    <text evidence="2">The sequence shown here is derived from an EMBL/GenBank/DDBJ whole genome shotgun (WGS) entry which is preliminary data.</text>
</comment>
<dbReference type="Proteomes" id="UP001391051">
    <property type="component" value="Unassembled WGS sequence"/>
</dbReference>
<proteinExistence type="predicted"/>
<reference evidence="2 3" key="1">
    <citation type="submission" date="2023-01" db="EMBL/GenBank/DDBJ databases">
        <title>Analysis of 21 Apiospora genomes using comparative genomics revels a genus with tremendous synthesis potential of carbohydrate active enzymes and secondary metabolites.</title>
        <authorList>
            <person name="Sorensen T."/>
        </authorList>
    </citation>
    <scope>NUCLEOTIDE SEQUENCE [LARGE SCALE GENOMIC DNA]</scope>
    <source>
        <strain evidence="2 3">CBS 24483</strain>
    </source>
</reference>
<dbReference type="EMBL" id="JAQQWE010000003">
    <property type="protein sequence ID" value="KAK7959074.1"/>
    <property type="molecule type" value="Genomic_DNA"/>
</dbReference>
<organism evidence="2 3">
    <name type="scientific">Apiospora aurea</name>
    <dbReference type="NCBI Taxonomy" id="335848"/>
    <lineage>
        <taxon>Eukaryota</taxon>
        <taxon>Fungi</taxon>
        <taxon>Dikarya</taxon>
        <taxon>Ascomycota</taxon>
        <taxon>Pezizomycotina</taxon>
        <taxon>Sordariomycetes</taxon>
        <taxon>Xylariomycetidae</taxon>
        <taxon>Amphisphaeriales</taxon>
        <taxon>Apiosporaceae</taxon>
        <taxon>Apiospora</taxon>
    </lineage>
</organism>
<evidence type="ECO:0000313" key="3">
    <source>
        <dbReference type="Proteomes" id="UP001391051"/>
    </source>
</evidence>
<name>A0ABR1QL51_9PEZI</name>
<dbReference type="PANTHER" id="PTHR36578:SF1">
    <property type="entry name" value="APPLE DOMAIN-CONTAINING PROTEIN"/>
    <property type="match status" value="1"/>
</dbReference>
<protein>
    <submittedName>
        <fullName evidence="2">Uncharacterized protein</fullName>
    </submittedName>
</protein>